<dbReference type="Proteomes" id="UP000003477">
    <property type="component" value="Unassembled WGS sequence"/>
</dbReference>
<feature type="domain" description="DUF3598" evidence="1">
    <location>
        <begin position="6"/>
        <end position="150"/>
    </location>
</feature>
<evidence type="ECO:0000313" key="3">
    <source>
        <dbReference type="EMBL" id="EHJ14185.1"/>
    </source>
</evidence>
<protein>
    <submittedName>
        <fullName evidence="3">Uncharacterized protein</fullName>
    </submittedName>
</protein>
<feature type="domain" description="Biogenesis factor required for ATP synthase 1-like C-terminal" evidence="2">
    <location>
        <begin position="194"/>
        <end position="255"/>
    </location>
</feature>
<dbReference type="InterPro" id="IPR048378">
    <property type="entry name" value="BFA1-like_C"/>
</dbReference>
<dbReference type="Pfam" id="PF12204">
    <property type="entry name" value="DUF3598_N"/>
    <property type="match status" value="1"/>
</dbReference>
<name>G5J0U5_CROWT</name>
<proteinExistence type="predicted"/>
<dbReference type="EMBL" id="AESD01000182">
    <property type="protein sequence ID" value="EHJ14185.1"/>
    <property type="molecule type" value="Genomic_DNA"/>
</dbReference>
<evidence type="ECO:0000313" key="4">
    <source>
        <dbReference type="Proteomes" id="UP000003477"/>
    </source>
</evidence>
<organism evidence="3 4">
    <name type="scientific">Crocosphaera watsonii WH 0003</name>
    <dbReference type="NCBI Taxonomy" id="423471"/>
    <lineage>
        <taxon>Bacteria</taxon>
        <taxon>Bacillati</taxon>
        <taxon>Cyanobacteriota</taxon>
        <taxon>Cyanophyceae</taxon>
        <taxon>Oscillatoriophycideae</taxon>
        <taxon>Chroococcales</taxon>
        <taxon>Aphanothecaceae</taxon>
        <taxon>Crocosphaera</taxon>
    </lineage>
</organism>
<dbReference type="Gene3D" id="2.40.128.20">
    <property type="match status" value="2"/>
</dbReference>
<dbReference type="AlphaFoldDB" id="G5J0U5"/>
<sequence>MVDLKEKNWKNFTDQHLYDWYGIWTRYTPTGGIQESFRSLRHFEGNADKTEIYQLNQYIYAEDDVKEQRWNFNERENSLFDGMFHPQAEFMRGYFFPSGHSIWATTQLKSETYFAMELFFRYQSLRHSVGIVYDDQGNLFRTANIREDSTAYPSSYWSTDLEQLSQRNLEKNWTGTSITITSDLEISEPISTQFRWDREGHQLFYLPDGVSISCPEKVTVGTSFDCVVNWLINDNEMHQLISSYDATGKFQSLTFEKYGLKQ</sequence>
<comment type="caution">
    <text evidence="3">The sequence shown here is derived from an EMBL/GenBank/DDBJ whole genome shotgun (WGS) entry which is preliminary data.</text>
</comment>
<dbReference type="SUPFAM" id="SSF50814">
    <property type="entry name" value="Lipocalins"/>
    <property type="match status" value="2"/>
</dbReference>
<dbReference type="InterPro" id="IPR012674">
    <property type="entry name" value="Calycin"/>
</dbReference>
<evidence type="ECO:0000259" key="2">
    <source>
        <dbReference type="Pfam" id="PF21053"/>
    </source>
</evidence>
<dbReference type="PATRIC" id="fig|423471.3.peg.1046"/>
<gene>
    <name evidence="3" type="ORF">CWATWH0003_1134</name>
</gene>
<dbReference type="Pfam" id="PF21053">
    <property type="entry name" value="BFA1_C"/>
    <property type="match status" value="1"/>
</dbReference>
<dbReference type="GeneID" id="88764974"/>
<dbReference type="InterPro" id="IPR022017">
    <property type="entry name" value="BFA1-like_DUF3598"/>
</dbReference>
<evidence type="ECO:0000259" key="1">
    <source>
        <dbReference type="Pfam" id="PF12204"/>
    </source>
</evidence>
<reference evidence="3 4" key="1">
    <citation type="journal article" date="2011" name="Front. Microbiol.">
        <title>Two Strains of Crocosphaera watsonii with Highly Conserved Genomes are Distinguished by Strain-Specific Features.</title>
        <authorList>
            <person name="Bench S.R."/>
            <person name="Ilikchyan I.N."/>
            <person name="Tripp H.J."/>
            <person name="Zehr J.P."/>
        </authorList>
    </citation>
    <scope>NUCLEOTIDE SEQUENCE [LARGE SCALE GENOMIC DNA]</scope>
    <source>
        <strain evidence="3 4">WH 0003</strain>
    </source>
</reference>
<dbReference type="RefSeq" id="WP_007309613.1">
    <property type="nucleotide sequence ID" value="NZ_AESD01000182.1"/>
</dbReference>
<accession>G5J0U5</accession>